<organism evidence="10 11">
    <name type="scientific">Mordavella massiliensis</name>
    <dbReference type="NCBI Taxonomy" id="1871024"/>
    <lineage>
        <taxon>Bacteria</taxon>
        <taxon>Bacillati</taxon>
        <taxon>Bacillota</taxon>
        <taxon>Clostridia</taxon>
        <taxon>Eubacteriales</taxon>
        <taxon>Clostridiaceae</taxon>
        <taxon>Mordavella</taxon>
    </lineage>
</organism>
<keyword evidence="3 8" id="KW-0479">Metal-binding</keyword>
<dbReference type="PANTHER" id="PTHR33202">
    <property type="entry name" value="ZINC UPTAKE REGULATION PROTEIN"/>
    <property type="match status" value="1"/>
</dbReference>
<dbReference type="InterPro" id="IPR036388">
    <property type="entry name" value="WH-like_DNA-bd_sf"/>
</dbReference>
<evidence type="ECO:0000313" key="11">
    <source>
        <dbReference type="Proteomes" id="UP000713880"/>
    </source>
</evidence>
<feature type="binding site" evidence="9">
    <location>
        <position position="135"/>
    </location>
    <ligand>
        <name>Fe cation</name>
        <dbReference type="ChEBI" id="CHEBI:24875"/>
    </ligand>
</feature>
<dbReference type="Gene3D" id="1.10.10.10">
    <property type="entry name" value="Winged helix-like DNA-binding domain superfamily/Winged helix DNA-binding domain"/>
    <property type="match status" value="1"/>
</dbReference>
<gene>
    <name evidence="10" type="ORF">H6A13_03075</name>
</gene>
<evidence type="ECO:0000256" key="8">
    <source>
        <dbReference type="PIRSR" id="PIRSR602481-1"/>
    </source>
</evidence>
<keyword evidence="6" id="KW-0238">DNA-binding</keyword>
<feature type="binding site" evidence="8">
    <location>
        <position position="106"/>
    </location>
    <ligand>
        <name>Zn(2+)</name>
        <dbReference type="ChEBI" id="CHEBI:29105"/>
    </ligand>
</feature>
<comment type="cofactor">
    <cofactor evidence="8">
        <name>Zn(2+)</name>
        <dbReference type="ChEBI" id="CHEBI:29105"/>
    </cofactor>
    <text evidence="8">Binds 1 zinc ion per subunit.</text>
</comment>
<evidence type="ECO:0000313" key="10">
    <source>
        <dbReference type="EMBL" id="MBM6826090.1"/>
    </source>
</evidence>
<dbReference type="AlphaFoldDB" id="A0A939BB71"/>
<dbReference type="GO" id="GO:0000976">
    <property type="term" value="F:transcription cis-regulatory region binding"/>
    <property type="evidence" value="ECO:0007669"/>
    <property type="project" value="TreeGrafter"/>
</dbReference>
<dbReference type="GO" id="GO:1900376">
    <property type="term" value="P:regulation of secondary metabolite biosynthetic process"/>
    <property type="evidence" value="ECO:0007669"/>
    <property type="project" value="TreeGrafter"/>
</dbReference>
<keyword evidence="11" id="KW-1185">Reference proteome</keyword>
<comment type="cofactor">
    <cofactor evidence="9">
        <name>Mn(2+)</name>
        <dbReference type="ChEBI" id="CHEBI:29035"/>
    </cofactor>
    <cofactor evidence="9">
        <name>Fe(2+)</name>
        <dbReference type="ChEBI" id="CHEBI:29033"/>
    </cofactor>
    <text evidence="9">Binds 1 Mn(2+) or Fe(2+) ion per subunit.</text>
</comment>
<keyword evidence="5" id="KW-0805">Transcription regulation</keyword>
<dbReference type="GO" id="GO:0045892">
    <property type="term" value="P:negative regulation of DNA-templated transcription"/>
    <property type="evidence" value="ECO:0007669"/>
    <property type="project" value="TreeGrafter"/>
</dbReference>
<reference evidence="10" key="2">
    <citation type="journal article" date="2021" name="Sci. Rep.">
        <title>The distribution of antibiotic resistance genes in chicken gut microbiota commensals.</title>
        <authorList>
            <person name="Juricova H."/>
            <person name="Matiasovicova J."/>
            <person name="Kubasova T."/>
            <person name="Cejkova D."/>
            <person name="Rychlik I."/>
        </authorList>
    </citation>
    <scope>NUCLEOTIDE SEQUENCE</scope>
    <source>
        <strain evidence="10">An420c</strain>
    </source>
</reference>
<keyword evidence="9" id="KW-0408">Iron</keyword>
<feature type="binding site" evidence="8">
    <location>
        <position position="146"/>
    </location>
    <ligand>
        <name>Zn(2+)</name>
        <dbReference type="ChEBI" id="CHEBI:29105"/>
    </ligand>
</feature>
<sequence>MSISKEQFRQMLKEKGLKVTNQRLLVLEVLAENRDRHMTAEDIYEMVKEDYPEIGLATIYRTVQLLLEMQLVDRISLDDGCVRYEIGEPGAGLGKHHHHHLICKTCGKILPFHDDLLDELEHRIEEETGFHVLDHELKFYGQCRECQKRQNSTDQHVEV</sequence>
<evidence type="ECO:0000256" key="9">
    <source>
        <dbReference type="PIRSR" id="PIRSR602481-2"/>
    </source>
</evidence>
<dbReference type="GO" id="GO:0003700">
    <property type="term" value="F:DNA-binding transcription factor activity"/>
    <property type="evidence" value="ECO:0007669"/>
    <property type="project" value="InterPro"/>
</dbReference>
<keyword evidence="4 8" id="KW-0862">Zinc</keyword>
<protein>
    <submittedName>
        <fullName evidence="10">Transcriptional repressor</fullName>
    </submittedName>
</protein>
<proteinExistence type="inferred from homology"/>
<evidence type="ECO:0000256" key="7">
    <source>
        <dbReference type="ARBA" id="ARBA00023163"/>
    </source>
</evidence>
<comment type="similarity">
    <text evidence="1">Belongs to the Fur family.</text>
</comment>
<dbReference type="RefSeq" id="WP_204908152.1">
    <property type="nucleotide sequence ID" value="NZ_JACJLV010000006.1"/>
</dbReference>
<comment type="caution">
    <text evidence="10">The sequence shown here is derived from an EMBL/GenBank/DDBJ whole genome shotgun (WGS) entry which is preliminary data.</text>
</comment>
<evidence type="ECO:0000256" key="3">
    <source>
        <dbReference type="ARBA" id="ARBA00022723"/>
    </source>
</evidence>
<reference evidence="10" key="1">
    <citation type="submission" date="2020-08" db="EMBL/GenBank/DDBJ databases">
        <authorList>
            <person name="Cejkova D."/>
            <person name="Kubasova T."/>
            <person name="Jahodarova E."/>
            <person name="Rychlik I."/>
        </authorList>
    </citation>
    <scope>NUCLEOTIDE SEQUENCE</scope>
    <source>
        <strain evidence="10">An420c</strain>
    </source>
</reference>
<name>A0A939BB71_9CLOT</name>
<feature type="binding site" evidence="9">
    <location>
        <position position="97"/>
    </location>
    <ligand>
        <name>Fe cation</name>
        <dbReference type="ChEBI" id="CHEBI:24875"/>
    </ligand>
</feature>
<evidence type="ECO:0000256" key="5">
    <source>
        <dbReference type="ARBA" id="ARBA00023015"/>
    </source>
</evidence>
<evidence type="ECO:0000256" key="4">
    <source>
        <dbReference type="ARBA" id="ARBA00022833"/>
    </source>
</evidence>
<dbReference type="Pfam" id="PF01475">
    <property type="entry name" value="FUR"/>
    <property type="match status" value="1"/>
</dbReference>
<dbReference type="SUPFAM" id="SSF46785">
    <property type="entry name" value="Winged helix' DNA-binding domain"/>
    <property type="match status" value="1"/>
</dbReference>
<dbReference type="Gene3D" id="3.30.1490.190">
    <property type="match status" value="1"/>
</dbReference>
<dbReference type="PANTHER" id="PTHR33202:SF7">
    <property type="entry name" value="FERRIC UPTAKE REGULATION PROTEIN"/>
    <property type="match status" value="1"/>
</dbReference>
<dbReference type="EMBL" id="JACJLV010000006">
    <property type="protein sequence ID" value="MBM6826090.1"/>
    <property type="molecule type" value="Genomic_DNA"/>
</dbReference>
<dbReference type="InterPro" id="IPR002481">
    <property type="entry name" value="FUR"/>
</dbReference>
<evidence type="ECO:0000256" key="6">
    <source>
        <dbReference type="ARBA" id="ARBA00023125"/>
    </source>
</evidence>
<dbReference type="CDD" id="cd07153">
    <property type="entry name" value="Fur_like"/>
    <property type="match status" value="1"/>
</dbReference>
<feature type="binding site" evidence="8">
    <location>
        <position position="103"/>
    </location>
    <ligand>
        <name>Zn(2+)</name>
        <dbReference type="ChEBI" id="CHEBI:29105"/>
    </ligand>
</feature>
<keyword evidence="2" id="KW-0678">Repressor</keyword>
<dbReference type="GO" id="GO:0008270">
    <property type="term" value="F:zinc ion binding"/>
    <property type="evidence" value="ECO:0007669"/>
    <property type="project" value="TreeGrafter"/>
</dbReference>
<dbReference type="InterPro" id="IPR043135">
    <property type="entry name" value="Fur_C"/>
</dbReference>
<feature type="binding site" evidence="8">
    <location>
        <position position="143"/>
    </location>
    <ligand>
        <name>Zn(2+)</name>
        <dbReference type="ChEBI" id="CHEBI:29105"/>
    </ligand>
</feature>
<evidence type="ECO:0000256" key="1">
    <source>
        <dbReference type="ARBA" id="ARBA00007957"/>
    </source>
</evidence>
<dbReference type="Proteomes" id="UP000713880">
    <property type="component" value="Unassembled WGS sequence"/>
</dbReference>
<dbReference type="InterPro" id="IPR036390">
    <property type="entry name" value="WH_DNA-bd_sf"/>
</dbReference>
<dbReference type="FunFam" id="1.10.10.10:FF:000051">
    <property type="entry name" value="Fur family transcriptional regulator"/>
    <property type="match status" value="1"/>
</dbReference>
<keyword evidence="7" id="KW-0804">Transcription</keyword>
<accession>A0A939BB71</accession>
<evidence type="ECO:0000256" key="2">
    <source>
        <dbReference type="ARBA" id="ARBA00022491"/>
    </source>
</evidence>